<dbReference type="EMBL" id="JPOX01000096">
    <property type="protein sequence ID" value="KFX40820.1"/>
    <property type="molecule type" value="Genomic_DNA"/>
</dbReference>
<comment type="caution">
    <text evidence="1">The sequence shown here is derived from an EMBL/GenBank/DDBJ whole genome shotgun (WGS) entry which is preliminary data.</text>
</comment>
<proteinExistence type="predicted"/>
<reference key="1">
    <citation type="journal article" date="2014" name="PLoS Genet.">
        <title>Signature Gene Expression Reveals Novel Clues to the Molecular Mechanisms of Dimorphic Transition in Penicillium marneffei.</title>
        <authorList>
            <person name="Yang E."/>
            <person name="Wang G."/>
            <person name="Cai J."/>
            <person name="Woo P.C."/>
            <person name="Lau S.K."/>
            <person name="Yuen K.-Y."/>
            <person name="Chow W.-N."/>
            <person name="Lin X."/>
        </authorList>
    </citation>
    <scope>NUCLEOTIDE SEQUENCE [LARGE SCALE GENOMIC DNA]</scope>
    <source>
        <strain>PM1</strain>
    </source>
</reference>
<reference evidence="1" key="2">
    <citation type="journal article" date="2014" name="PLoS Genet.">
        <title>Signature gene expression reveals novel clues to the molecular mechanisms of dimorphic transition in Penicillium marneffei.</title>
        <authorList>
            <person name="Yang E."/>
            <person name="Wang G."/>
            <person name="Cai J."/>
            <person name="Woo P.C."/>
            <person name="Lau S.K."/>
            <person name="Yuen K.-Y."/>
            <person name="Chow W.-N."/>
            <person name="Lin X."/>
        </authorList>
    </citation>
    <scope>NUCLEOTIDE SEQUENCE</scope>
    <source>
        <strain evidence="1">PM1</strain>
    </source>
</reference>
<evidence type="ECO:0000313" key="1">
    <source>
        <dbReference type="EMBL" id="KFX40820.1"/>
    </source>
</evidence>
<name>A0A093ULK9_TALMA</name>
<accession>A0A093ULK9</accession>
<organism evidence="1">
    <name type="scientific">Talaromyces marneffei PM1</name>
    <dbReference type="NCBI Taxonomy" id="1077442"/>
    <lineage>
        <taxon>Eukaryota</taxon>
        <taxon>Fungi</taxon>
        <taxon>Dikarya</taxon>
        <taxon>Ascomycota</taxon>
        <taxon>Pezizomycotina</taxon>
        <taxon>Eurotiomycetes</taxon>
        <taxon>Eurotiomycetidae</taxon>
        <taxon>Eurotiales</taxon>
        <taxon>Trichocomaceae</taxon>
        <taxon>Talaromyces</taxon>
        <taxon>Talaromyces sect. Talaromyces</taxon>
    </lineage>
</organism>
<gene>
    <name evidence="1" type="ORF">GQ26_0960040</name>
</gene>
<protein>
    <submittedName>
        <fullName evidence="1">Putative methyl-accepting chemotaxis AlkN</fullName>
    </submittedName>
</protein>
<sequence length="129" mass="14124">MSAPVLGLNYYDLNKPNSSMIKPGSGSQALTENVRHVKIFPSTGQALSMTPKDNTLGKCIRDTIARAVPTLPSKPRTYGNGTRSSLTSTETVLNAGLARNSYLVYYFGYLPFLKQNTTEPPFSDEFTLI</sequence>
<dbReference type="HOGENOM" id="CLU_1975912_0_0_1"/>
<dbReference type="AlphaFoldDB" id="A0A093ULK9"/>